<dbReference type="InterPro" id="IPR011496">
    <property type="entry name" value="O-GlcNAcase_cat"/>
</dbReference>
<keyword evidence="2 3" id="KW-0326">Glycosidase</keyword>
<dbReference type="InterPro" id="IPR051822">
    <property type="entry name" value="Glycosyl_Hydrolase_84"/>
</dbReference>
<name>A0A2S4HEZ6_9GAMM</name>
<evidence type="ECO:0000256" key="2">
    <source>
        <dbReference type="ARBA" id="ARBA00023295"/>
    </source>
</evidence>
<evidence type="ECO:0000313" key="6">
    <source>
        <dbReference type="Proteomes" id="UP000237222"/>
    </source>
</evidence>
<organism evidence="5 6">
    <name type="scientific">Zhongshania marina</name>
    <dbReference type="NCBI Taxonomy" id="2304603"/>
    <lineage>
        <taxon>Bacteria</taxon>
        <taxon>Pseudomonadati</taxon>
        <taxon>Pseudomonadota</taxon>
        <taxon>Gammaproteobacteria</taxon>
        <taxon>Cellvibrionales</taxon>
        <taxon>Spongiibacteraceae</taxon>
        <taxon>Zhongshania</taxon>
    </lineage>
</organism>
<dbReference type="PROSITE" id="PS52009">
    <property type="entry name" value="GH84"/>
    <property type="match status" value="1"/>
</dbReference>
<evidence type="ECO:0000256" key="1">
    <source>
        <dbReference type="ARBA" id="ARBA00022801"/>
    </source>
</evidence>
<feature type="domain" description="GH84" evidence="4">
    <location>
        <begin position="5"/>
        <end position="277"/>
    </location>
</feature>
<accession>A0A2S4HEZ6</accession>
<dbReference type="InterPro" id="IPR017853">
    <property type="entry name" value="GH"/>
</dbReference>
<sequence>MSKPFTRSIIEGFYGRQWSWVQRFALPELLAQWQYASYIYAPKGDASLRNNWAQPFTTSHRANLENLAQHCHAAGLKWGLGLSPVGLQAEYDVDKQLALENKIKEIQSLKPDILWVLFDDLPAGNRHLARNQIAVVNDIQRLMPGVELAMCPSYYSFDPILEELFGACPENYFKDLNAGLSQEVELLWTGNRVISSGYSAEDCRRATEVLGRKPLIWDNYPVNDGRKTSRFLHLAAFDGRPYEMAQWCSGHAINPMNQFHLSLLVLPTLAEVYTREAGYDPIAAFNNVLEGLPPALSELLKRDAGLFQYSGLDAMNLEQKQNLIKTYSEIQHPVANEICAWLQEEYRFDPACLTD</sequence>
<dbReference type="PANTHER" id="PTHR13170">
    <property type="entry name" value="O-GLCNACASE"/>
    <property type="match status" value="1"/>
</dbReference>
<dbReference type="AlphaFoldDB" id="A0A2S4HEZ6"/>
<evidence type="ECO:0000259" key="4">
    <source>
        <dbReference type="PROSITE" id="PS52009"/>
    </source>
</evidence>
<gene>
    <name evidence="5" type="ORF">C0068_11860</name>
</gene>
<evidence type="ECO:0000313" key="5">
    <source>
        <dbReference type="EMBL" id="POP52509.1"/>
    </source>
</evidence>
<feature type="active site" description="Proton donor" evidence="3">
    <location>
        <position position="120"/>
    </location>
</feature>
<proteinExistence type="inferred from homology"/>
<protein>
    <submittedName>
        <fullName evidence="5">Hyaluronidase</fullName>
    </submittedName>
</protein>
<comment type="similarity">
    <text evidence="3">Belongs to the glycosyl hydrolase 84 family.</text>
</comment>
<dbReference type="OrthoDB" id="9760892at2"/>
<dbReference type="SUPFAM" id="SSF51445">
    <property type="entry name" value="(Trans)glycosidases"/>
    <property type="match status" value="1"/>
</dbReference>
<evidence type="ECO:0000256" key="3">
    <source>
        <dbReference type="PROSITE-ProRule" id="PRU01353"/>
    </source>
</evidence>
<dbReference type="Pfam" id="PF07555">
    <property type="entry name" value="NAGidase"/>
    <property type="match status" value="1"/>
</dbReference>
<dbReference type="EMBL" id="PQGG01000028">
    <property type="protein sequence ID" value="POP52509.1"/>
    <property type="molecule type" value="Genomic_DNA"/>
</dbReference>
<dbReference type="GO" id="GO:0009100">
    <property type="term" value="P:glycoprotein metabolic process"/>
    <property type="evidence" value="ECO:0007669"/>
    <property type="project" value="TreeGrafter"/>
</dbReference>
<dbReference type="GO" id="GO:0016231">
    <property type="term" value="F:beta-N-acetylglucosaminidase activity"/>
    <property type="evidence" value="ECO:0007669"/>
    <property type="project" value="TreeGrafter"/>
</dbReference>
<dbReference type="Gene3D" id="3.20.20.80">
    <property type="entry name" value="Glycosidases"/>
    <property type="match status" value="1"/>
</dbReference>
<dbReference type="RefSeq" id="WP_103684691.1">
    <property type="nucleotide sequence ID" value="NZ_PQGG01000028.1"/>
</dbReference>
<dbReference type="Proteomes" id="UP000237222">
    <property type="component" value="Unassembled WGS sequence"/>
</dbReference>
<keyword evidence="1 3" id="KW-0378">Hydrolase</keyword>
<reference evidence="5" key="1">
    <citation type="submission" date="2018-01" db="EMBL/GenBank/DDBJ databases">
        <authorList>
            <person name="Yu X.-D."/>
        </authorList>
    </citation>
    <scope>NUCLEOTIDE SEQUENCE</scope>
    <source>
        <strain evidence="5">ZX-21</strain>
    </source>
</reference>
<comment type="caution">
    <text evidence="5">The sequence shown here is derived from an EMBL/GenBank/DDBJ whole genome shotgun (WGS) entry which is preliminary data.</text>
</comment>
<dbReference type="PANTHER" id="PTHR13170:SF16">
    <property type="entry name" value="PROTEIN O-GLCNACASE"/>
    <property type="match status" value="1"/>
</dbReference>